<dbReference type="InterPro" id="IPR003594">
    <property type="entry name" value="HATPase_dom"/>
</dbReference>
<evidence type="ECO:0000256" key="7">
    <source>
        <dbReference type="ARBA" id="ARBA00022692"/>
    </source>
</evidence>
<dbReference type="InterPro" id="IPR033463">
    <property type="entry name" value="sCache_3"/>
</dbReference>
<dbReference type="Pfam" id="PF00512">
    <property type="entry name" value="HisKA"/>
    <property type="match status" value="1"/>
</dbReference>
<dbReference type="PROSITE" id="PS50885">
    <property type="entry name" value="HAMP"/>
    <property type="match status" value="1"/>
</dbReference>
<dbReference type="Pfam" id="PF02518">
    <property type="entry name" value="HATPase_c"/>
    <property type="match status" value="1"/>
</dbReference>
<protein>
    <recommendedName>
        <fullName evidence="3">histidine kinase</fullName>
        <ecNumber evidence="3">2.7.13.3</ecNumber>
    </recommendedName>
</protein>
<dbReference type="SMART" id="SM00304">
    <property type="entry name" value="HAMP"/>
    <property type="match status" value="1"/>
</dbReference>
<evidence type="ECO:0000256" key="10">
    <source>
        <dbReference type="ARBA" id="ARBA00023136"/>
    </source>
</evidence>
<keyword evidence="9 12" id="KW-1133">Transmembrane helix</keyword>
<evidence type="ECO:0000256" key="8">
    <source>
        <dbReference type="ARBA" id="ARBA00022777"/>
    </source>
</evidence>
<dbReference type="PROSITE" id="PS50109">
    <property type="entry name" value="HIS_KIN"/>
    <property type="match status" value="1"/>
</dbReference>
<reference evidence="15 16" key="1">
    <citation type="submission" date="2020-04" db="EMBL/GenBank/DDBJ databases">
        <title>Ferrimonas sp. S7 isolated from sea water.</title>
        <authorList>
            <person name="Bae S.S."/>
            <person name="Baek K."/>
        </authorList>
    </citation>
    <scope>NUCLEOTIDE SEQUENCE [LARGE SCALE GENOMIC DNA]</scope>
    <source>
        <strain evidence="15 16">S7</strain>
    </source>
</reference>
<evidence type="ECO:0000256" key="2">
    <source>
        <dbReference type="ARBA" id="ARBA00004651"/>
    </source>
</evidence>
<dbReference type="AlphaFoldDB" id="A0A6H1UG01"/>
<dbReference type="RefSeq" id="WP_168661559.1">
    <property type="nucleotide sequence ID" value="NZ_CP051180.1"/>
</dbReference>
<dbReference type="PANTHER" id="PTHR43065">
    <property type="entry name" value="SENSOR HISTIDINE KINASE"/>
    <property type="match status" value="1"/>
</dbReference>
<feature type="domain" description="Histidine kinase" evidence="13">
    <location>
        <begin position="459"/>
        <end position="674"/>
    </location>
</feature>
<keyword evidence="5" id="KW-0597">Phosphoprotein</keyword>
<sequence>MFNRGRTLLLRDWQLATSTVRYRLVVLLLLPVLLTLASLVFITIYWNVTYTGTQLYMKVRGDLSVAQGVLEAQSSQRKRALIQLQRSWEFRELLNQNKLTELDRFLTQRQQRLGLTFLRYLSPAEIRQDQELLALKVSPTNSGLQVLSASQLDRLVPELSKQAELRIVPTLMAAEPESSGEYRGLVSRSLVPVMDENGYILGALDGGMLLNHESAYVDEVRDLVYTDDALPYDVVGSVSLFLDNTRISTNARDSDSGKRIVGSQVSEAVRQKVLRQGEIWVGRSYEYDAWNVSAYMPLNDISGNRIGMLYTGFVEKAFIDTYLRNIIELGGALLVILIISSWAVHRGAAGLLKPIKQISTVVNAVEKGEDLRIGDLGLGQRNELSVLAQQFDQMLDQLQQRNRQIQLANDQLEQKVRERTQSLQDLTHELKQNIDLLNTTRSQMVTNEKLVALGEMTAGIAHEINNPTAVILGNIELIKWELGDNASHVEEEIELIFQQVQRIKMIIQSLLQYARPGDMDMPIKRQAINPIIDEMLVLVRHSLSRQSVVVTLDLQATSEAAVNRQQLLQVLINLVVNAAHAMDGNGEVRVITKDWVEADGSTKGVEVRVEDDGCGIPKELQSRIFDPFFTTRKQGTGLGLSLSYGIIRRFGGGFELESEPDKGTVFTVKLPTESPELDAPVNTIS</sequence>
<keyword evidence="6" id="KW-0808">Transferase</keyword>
<dbReference type="InterPro" id="IPR029151">
    <property type="entry name" value="Sensor-like_sf"/>
</dbReference>
<keyword evidence="16" id="KW-1185">Reference proteome</keyword>
<dbReference type="EC" id="2.7.13.3" evidence="3"/>
<dbReference type="GO" id="GO:0005886">
    <property type="term" value="C:plasma membrane"/>
    <property type="evidence" value="ECO:0007669"/>
    <property type="project" value="UniProtKB-SubCell"/>
</dbReference>
<dbReference type="SUPFAM" id="SSF103190">
    <property type="entry name" value="Sensory domain-like"/>
    <property type="match status" value="1"/>
</dbReference>
<dbReference type="InterPro" id="IPR003660">
    <property type="entry name" value="HAMP_dom"/>
</dbReference>
<evidence type="ECO:0000256" key="1">
    <source>
        <dbReference type="ARBA" id="ARBA00000085"/>
    </source>
</evidence>
<dbReference type="Gene3D" id="1.10.287.130">
    <property type="match status" value="1"/>
</dbReference>
<name>A0A6H1UG01_9GAMM</name>
<keyword evidence="10 12" id="KW-0472">Membrane</keyword>
<dbReference type="InterPro" id="IPR005467">
    <property type="entry name" value="His_kinase_dom"/>
</dbReference>
<keyword evidence="4" id="KW-1003">Cell membrane</keyword>
<keyword evidence="11" id="KW-0175">Coiled coil</keyword>
<evidence type="ECO:0000256" key="12">
    <source>
        <dbReference type="SAM" id="Phobius"/>
    </source>
</evidence>
<evidence type="ECO:0000256" key="6">
    <source>
        <dbReference type="ARBA" id="ARBA00022679"/>
    </source>
</evidence>
<dbReference type="InterPro" id="IPR036097">
    <property type="entry name" value="HisK_dim/P_sf"/>
</dbReference>
<dbReference type="InterPro" id="IPR003661">
    <property type="entry name" value="HisK_dim/P_dom"/>
</dbReference>
<dbReference type="Proteomes" id="UP000501602">
    <property type="component" value="Chromosome"/>
</dbReference>
<dbReference type="SUPFAM" id="SSF47384">
    <property type="entry name" value="Homodimeric domain of signal transducing histidine kinase"/>
    <property type="match status" value="1"/>
</dbReference>
<dbReference type="CDD" id="cd00082">
    <property type="entry name" value="HisKA"/>
    <property type="match status" value="1"/>
</dbReference>
<comment type="catalytic activity">
    <reaction evidence="1">
        <text>ATP + protein L-histidine = ADP + protein N-phospho-L-histidine.</text>
        <dbReference type="EC" id="2.7.13.3"/>
    </reaction>
</comment>
<dbReference type="CDD" id="cd06225">
    <property type="entry name" value="HAMP"/>
    <property type="match status" value="1"/>
</dbReference>
<feature type="coiled-coil region" evidence="11">
    <location>
        <begin position="381"/>
        <end position="429"/>
    </location>
</feature>
<gene>
    <name evidence="15" type="ORF">HER31_14555</name>
</gene>
<dbReference type="SMART" id="SM00388">
    <property type="entry name" value="HisKA"/>
    <property type="match status" value="1"/>
</dbReference>
<evidence type="ECO:0000256" key="11">
    <source>
        <dbReference type="SAM" id="Coils"/>
    </source>
</evidence>
<evidence type="ECO:0000256" key="3">
    <source>
        <dbReference type="ARBA" id="ARBA00012438"/>
    </source>
</evidence>
<evidence type="ECO:0000313" key="16">
    <source>
        <dbReference type="Proteomes" id="UP000501602"/>
    </source>
</evidence>
<feature type="transmembrane region" description="Helical" evidence="12">
    <location>
        <begin position="20"/>
        <end position="48"/>
    </location>
</feature>
<dbReference type="Gene3D" id="6.10.340.10">
    <property type="match status" value="1"/>
</dbReference>
<dbReference type="Pfam" id="PF00672">
    <property type="entry name" value="HAMP"/>
    <property type="match status" value="1"/>
</dbReference>
<accession>A0A6H1UG01</accession>
<dbReference type="PANTHER" id="PTHR43065:SF22">
    <property type="entry name" value="HISTIDINE KINASE"/>
    <property type="match status" value="1"/>
</dbReference>
<proteinExistence type="predicted"/>
<evidence type="ECO:0000256" key="4">
    <source>
        <dbReference type="ARBA" id="ARBA00022475"/>
    </source>
</evidence>
<dbReference type="Gene3D" id="3.30.565.10">
    <property type="entry name" value="Histidine kinase-like ATPase, C-terminal domain"/>
    <property type="match status" value="1"/>
</dbReference>
<evidence type="ECO:0000259" key="14">
    <source>
        <dbReference type="PROSITE" id="PS50885"/>
    </source>
</evidence>
<evidence type="ECO:0000313" key="15">
    <source>
        <dbReference type="EMBL" id="QIZ78011.1"/>
    </source>
</evidence>
<evidence type="ECO:0000256" key="9">
    <source>
        <dbReference type="ARBA" id="ARBA00022989"/>
    </source>
</evidence>
<dbReference type="EMBL" id="CP051180">
    <property type="protein sequence ID" value="QIZ78011.1"/>
    <property type="molecule type" value="Genomic_DNA"/>
</dbReference>
<dbReference type="InterPro" id="IPR004358">
    <property type="entry name" value="Sig_transdc_His_kin-like_C"/>
</dbReference>
<dbReference type="Pfam" id="PF17202">
    <property type="entry name" value="sCache_3_3"/>
    <property type="match status" value="1"/>
</dbReference>
<feature type="domain" description="HAMP" evidence="14">
    <location>
        <begin position="349"/>
        <end position="403"/>
    </location>
</feature>
<dbReference type="KEGG" id="fes:HER31_14555"/>
<comment type="subcellular location">
    <subcellularLocation>
        <location evidence="2">Cell membrane</location>
        <topology evidence="2">Multi-pass membrane protein</topology>
    </subcellularLocation>
</comment>
<evidence type="ECO:0000256" key="5">
    <source>
        <dbReference type="ARBA" id="ARBA00022553"/>
    </source>
</evidence>
<dbReference type="PRINTS" id="PR00344">
    <property type="entry name" value="BCTRLSENSOR"/>
</dbReference>
<dbReference type="InterPro" id="IPR036890">
    <property type="entry name" value="HATPase_C_sf"/>
</dbReference>
<dbReference type="GO" id="GO:0000155">
    <property type="term" value="F:phosphorelay sensor kinase activity"/>
    <property type="evidence" value="ECO:0007669"/>
    <property type="project" value="InterPro"/>
</dbReference>
<keyword evidence="8" id="KW-0418">Kinase</keyword>
<keyword evidence="7 12" id="KW-0812">Transmembrane</keyword>
<organism evidence="15 16">
    <name type="scientific">Ferrimonas lipolytica</name>
    <dbReference type="NCBI Taxonomy" id="2724191"/>
    <lineage>
        <taxon>Bacteria</taxon>
        <taxon>Pseudomonadati</taxon>
        <taxon>Pseudomonadota</taxon>
        <taxon>Gammaproteobacteria</taxon>
        <taxon>Alteromonadales</taxon>
        <taxon>Ferrimonadaceae</taxon>
        <taxon>Ferrimonas</taxon>
    </lineage>
</organism>
<dbReference type="SMART" id="SM00387">
    <property type="entry name" value="HATPase_c"/>
    <property type="match status" value="1"/>
</dbReference>
<dbReference type="SUPFAM" id="SSF55874">
    <property type="entry name" value="ATPase domain of HSP90 chaperone/DNA topoisomerase II/histidine kinase"/>
    <property type="match status" value="1"/>
</dbReference>
<evidence type="ECO:0000259" key="13">
    <source>
        <dbReference type="PROSITE" id="PS50109"/>
    </source>
</evidence>